<feature type="domain" description="MRH" evidence="3">
    <location>
        <begin position="687"/>
        <end position="879"/>
    </location>
</feature>
<dbReference type="Pfam" id="PF07699">
    <property type="entry name" value="Ephrin_rec_like"/>
    <property type="match status" value="1"/>
</dbReference>
<dbReference type="InterPro" id="IPR039181">
    <property type="entry name" value="Elapor1/2"/>
</dbReference>
<dbReference type="PANTHER" id="PTHR22727:SF15">
    <property type="entry name" value="MRH DOMAIN-CONTAINING PROTEIN"/>
    <property type="match status" value="1"/>
</dbReference>
<dbReference type="Pfam" id="PF23032">
    <property type="entry name" value="GBD_ELAPOR1-like_3rd"/>
    <property type="match status" value="1"/>
</dbReference>
<dbReference type="Proteomes" id="UP000728032">
    <property type="component" value="Unassembled WGS sequence"/>
</dbReference>
<keyword evidence="5" id="KW-1185">Reference proteome</keyword>
<dbReference type="Gene3D" id="2.10.50.10">
    <property type="entry name" value="Tumor Necrosis Factor Receptor, subunit A, domain 2"/>
    <property type="match status" value="1"/>
</dbReference>
<organism evidence="4">
    <name type="scientific">Oppiella nova</name>
    <dbReference type="NCBI Taxonomy" id="334625"/>
    <lineage>
        <taxon>Eukaryota</taxon>
        <taxon>Metazoa</taxon>
        <taxon>Ecdysozoa</taxon>
        <taxon>Arthropoda</taxon>
        <taxon>Chelicerata</taxon>
        <taxon>Arachnida</taxon>
        <taxon>Acari</taxon>
        <taxon>Acariformes</taxon>
        <taxon>Sarcoptiformes</taxon>
        <taxon>Oribatida</taxon>
        <taxon>Brachypylina</taxon>
        <taxon>Oppioidea</taxon>
        <taxon>Oppiidae</taxon>
        <taxon>Oppiella</taxon>
    </lineage>
</organism>
<keyword evidence="1" id="KW-0732">Signal</keyword>
<dbReference type="EMBL" id="CAJPVJ010018428">
    <property type="protein sequence ID" value="CAG2176967.1"/>
    <property type="molecule type" value="Genomic_DNA"/>
</dbReference>
<dbReference type="InterPro" id="IPR044865">
    <property type="entry name" value="MRH_dom"/>
</dbReference>
<dbReference type="InterPro" id="IPR011641">
    <property type="entry name" value="Tyr-kin_ephrin_A/B_rcpt-like"/>
</dbReference>
<dbReference type="SUPFAM" id="SSF57184">
    <property type="entry name" value="Growth factor receptor domain"/>
    <property type="match status" value="1"/>
</dbReference>
<evidence type="ECO:0000313" key="5">
    <source>
        <dbReference type="Proteomes" id="UP000728032"/>
    </source>
</evidence>
<dbReference type="Pfam" id="PF23031">
    <property type="entry name" value="GBD_ELAPOR1"/>
    <property type="match status" value="1"/>
</dbReference>
<dbReference type="InterPro" id="IPR009030">
    <property type="entry name" value="Growth_fac_rcpt_cys_sf"/>
</dbReference>
<evidence type="ECO:0000259" key="3">
    <source>
        <dbReference type="PROSITE" id="PS51914"/>
    </source>
</evidence>
<dbReference type="InterPro" id="IPR056609">
    <property type="entry name" value="Elapor1-like_3rd"/>
</dbReference>
<protein>
    <recommendedName>
        <fullName evidence="3">MRH domain-containing protein</fullName>
    </recommendedName>
</protein>
<accession>A0A7R9MIR1</accession>
<dbReference type="AlphaFoldDB" id="A0A7R9MIR1"/>
<dbReference type="SMART" id="SM01411">
    <property type="entry name" value="Ephrin_rec_like"/>
    <property type="match status" value="3"/>
</dbReference>
<sequence>MSLTTRQQDFKYSFTECDGDGRWRVSVPISPNTCVGGAPNAPIRVPKCYMSCDSGHFLNTSALSCYPCAPGSYSLGGGIRIESFNTSLPSGFHVTTSTINTSGTCTVYLICGVFVVMITKGWRVVSNYMESQSNATNDGCVSKMSYTVRVVKKGKLSFRYQYSIPDDLTNAILFTFQYHNYDDSDGDQGFDSTVNSKFPAATEQQKWKDIQIELSKPGLYVFVWRSVLIGRSRGYFPNTVGLRSSIFGGRSASHSDSGFIRIKNVFVDGVAFASECTACEPGTFSDTLGAEMCTPCPPNTAFPGRGATKCNDCDPRDKYSPKGSAYCLQKPICGRNDYYSIDSDCDLQRRRKRIDYKWIEPQICRDTNGVLPKWEYKECNDTTIADKLLDSCNLGQELTDDRKCRFCDDNHYRDETMDSCRSCPPSTSPAYALSYKVWHPLPEFMSTECVRMVEESEYECDSDISWQSYPDVKRYIRTGPSTQLGAYLFLTLSLPGFRKQNGGEITFKFEVECDAGDYCLFLFMESRRNAKLSQQTNIIKEWDHKSIGVQSYRYQIQQNISLSFSWIFQRNYSFQSNAKIYEITVTNPLVGSAIRCNPCPLSNVAYCITCPAGQYFETLESNRTEKMHEIESTRSRNRLASKVLQKCRQCPKSTVINASIAFPIGARNSCVECGVGLIDDRGVSCYSDCHLDIDGDSFDLSQVKQPFLHSGGRLFTASGTQYYHLFNITLCGRPDFRANCVNNITAIESAGDNADATAEEYGIRSMICRSTIIPDREQTFATQSVSLGDQLIGITRATTYQNITVHEEFQTTNSDIHFYYSTRVPTAACPAGRRLTLTLRCAPQLERNLSIATPTACPDGTCDGCTFHLLVKTKTAAAC</sequence>
<dbReference type="PROSITE" id="PS51914">
    <property type="entry name" value="MRH"/>
    <property type="match status" value="1"/>
</dbReference>
<dbReference type="GO" id="GO:0016020">
    <property type="term" value="C:membrane"/>
    <property type="evidence" value="ECO:0007669"/>
    <property type="project" value="TreeGrafter"/>
</dbReference>
<dbReference type="InterPro" id="IPR056608">
    <property type="entry name" value="Elapor1/2_GBD"/>
</dbReference>
<evidence type="ECO:0000256" key="1">
    <source>
        <dbReference type="ARBA" id="ARBA00022729"/>
    </source>
</evidence>
<keyword evidence="2" id="KW-1015">Disulfide bond</keyword>
<dbReference type="EMBL" id="OC933253">
    <property type="protein sequence ID" value="CAD7659829.1"/>
    <property type="molecule type" value="Genomic_DNA"/>
</dbReference>
<evidence type="ECO:0000256" key="2">
    <source>
        <dbReference type="ARBA" id="ARBA00023157"/>
    </source>
</evidence>
<dbReference type="InterPro" id="IPR056607">
    <property type="entry name" value="Elapor1/2_MRH"/>
</dbReference>
<dbReference type="OrthoDB" id="439917at2759"/>
<dbReference type="PANTHER" id="PTHR22727">
    <property type="entry name" value="PROTEIN CBG13728"/>
    <property type="match status" value="1"/>
</dbReference>
<proteinExistence type="predicted"/>
<dbReference type="Pfam" id="PF23087">
    <property type="entry name" value="MRH_ELAPOR1_9th"/>
    <property type="match status" value="1"/>
</dbReference>
<gene>
    <name evidence="4" type="ORF">ONB1V03_LOCUS16400</name>
</gene>
<reference evidence="4" key="1">
    <citation type="submission" date="2020-11" db="EMBL/GenBank/DDBJ databases">
        <authorList>
            <person name="Tran Van P."/>
        </authorList>
    </citation>
    <scope>NUCLEOTIDE SEQUENCE</scope>
</reference>
<evidence type="ECO:0000313" key="4">
    <source>
        <dbReference type="EMBL" id="CAD7659829.1"/>
    </source>
</evidence>
<name>A0A7R9MIR1_9ACAR</name>
<feature type="non-terminal residue" evidence="4">
    <location>
        <position position="1"/>
    </location>
</feature>